<keyword evidence="5" id="KW-1185">Reference proteome</keyword>
<feature type="compositionally biased region" description="Polar residues" evidence="1">
    <location>
        <begin position="74"/>
        <end position="90"/>
    </location>
</feature>
<evidence type="ECO:0000313" key="5">
    <source>
        <dbReference type="Proteomes" id="UP001500220"/>
    </source>
</evidence>
<protein>
    <submittedName>
        <fullName evidence="3">Uncharacterized protein</fullName>
    </submittedName>
</protein>
<dbReference type="Proteomes" id="UP001500220">
    <property type="component" value="Unassembled WGS sequence"/>
</dbReference>
<reference evidence="2" key="5">
    <citation type="submission" date="2023-12" db="EMBL/GenBank/DDBJ databases">
        <authorList>
            <person name="Sun Q."/>
            <person name="Inoue M."/>
        </authorList>
    </citation>
    <scope>NUCLEOTIDE SEQUENCE</scope>
    <source>
        <strain evidence="2">JCM 10664</strain>
    </source>
</reference>
<evidence type="ECO:0000313" key="3">
    <source>
        <dbReference type="EMBL" id="GGI68334.1"/>
    </source>
</evidence>
<reference evidence="3 4" key="2">
    <citation type="journal article" date="2014" name="Int. J. Syst. Evol. Microbiol.">
        <title>Complete genome sequence of Corynebacterium casei LMG S-19264T (=DSM 44701T), isolated from a smear-ripened cheese.</title>
        <authorList>
            <consortium name="US DOE Joint Genome Institute (JGI-PGF)"/>
            <person name="Walter F."/>
            <person name="Albersmeier A."/>
            <person name="Kalinowski J."/>
            <person name="Ruckert C."/>
        </authorList>
    </citation>
    <scope>NUCLEOTIDE SEQUENCE [LARGE SCALE GENOMIC DNA]</scope>
    <source>
        <strain evidence="3 4">CGMCC 4.7206</strain>
    </source>
</reference>
<feature type="region of interest" description="Disordered" evidence="1">
    <location>
        <begin position="1"/>
        <end position="29"/>
    </location>
</feature>
<reference evidence="5" key="3">
    <citation type="journal article" date="2019" name="Int. J. Syst. Evol. Microbiol.">
        <title>The Global Catalogue of Microorganisms (GCM) 10K type strain sequencing project: providing services to taxonomists for standard genome sequencing and annotation.</title>
        <authorList>
            <consortium name="The Broad Institute Genomics Platform"/>
            <consortium name="The Broad Institute Genome Sequencing Center for Infectious Disease"/>
            <person name="Wu L."/>
            <person name="Ma J."/>
        </authorList>
    </citation>
    <scope>NUCLEOTIDE SEQUENCE [LARGE SCALE GENOMIC DNA]</scope>
    <source>
        <strain evidence="5">JCM 10664</strain>
    </source>
</reference>
<dbReference type="AlphaFoldDB" id="A0A917JK56"/>
<reference evidence="2" key="1">
    <citation type="journal article" date="2014" name="Int. J. Syst. Evol. Microbiol.">
        <title>Complete genome of a new Firmicutes species belonging to the dominant human colonic microbiota ('Ruminococcus bicirculans') reveals two chromosomes and a selective capacity to utilize plant glucans.</title>
        <authorList>
            <consortium name="NISC Comparative Sequencing Program"/>
            <person name="Wegmann U."/>
            <person name="Louis P."/>
            <person name="Goesmann A."/>
            <person name="Henrissat B."/>
            <person name="Duncan S.H."/>
            <person name="Flint H.J."/>
        </authorList>
    </citation>
    <scope>NUCLEOTIDE SEQUENCE</scope>
    <source>
        <strain evidence="2">JCM 10664</strain>
    </source>
</reference>
<reference evidence="3" key="4">
    <citation type="submission" date="2020-09" db="EMBL/GenBank/DDBJ databases">
        <authorList>
            <person name="Sun Q."/>
            <person name="Zhou Y."/>
        </authorList>
    </citation>
    <scope>NUCLEOTIDE SEQUENCE</scope>
    <source>
        <strain evidence="3">CGMCC 4.7206</strain>
    </source>
</reference>
<proteinExistence type="predicted"/>
<organism evidence="3 4">
    <name type="scientific">Saccharopolyspora thermophila</name>
    <dbReference type="NCBI Taxonomy" id="89367"/>
    <lineage>
        <taxon>Bacteria</taxon>
        <taxon>Bacillati</taxon>
        <taxon>Actinomycetota</taxon>
        <taxon>Actinomycetes</taxon>
        <taxon>Pseudonocardiales</taxon>
        <taxon>Pseudonocardiaceae</taxon>
        <taxon>Saccharopolyspora</taxon>
    </lineage>
</organism>
<sequence length="90" mass="9478">MRPRADTAPGSHERADGASTPAEPPQTLTLSAGLAITLPGHNVHPPKQRQVTSTGETILNWASQVRPPERDVITGQSGMNNSSSVPVLMT</sequence>
<dbReference type="EMBL" id="BAAAHC010000005">
    <property type="protein sequence ID" value="GAA0511399.1"/>
    <property type="molecule type" value="Genomic_DNA"/>
</dbReference>
<name>A0A917JK56_9PSEU</name>
<comment type="caution">
    <text evidence="3">The sequence shown here is derived from an EMBL/GenBank/DDBJ whole genome shotgun (WGS) entry which is preliminary data.</text>
</comment>
<dbReference type="EMBL" id="BMMT01000001">
    <property type="protein sequence ID" value="GGI68334.1"/>
    <property type="molecule type" value="Genomic_DNA"/>
</dbReference>
<accession>A0A917JK56</accession>
<feature type="region of interest" description="Disordered" evidence="1">
    <location>
        <begin position="65"/>
        <end position="90"/>
    </location>
</feature>
<gene>
    <name evidence="2" type="ORF">GCM10009545_11780</name>
    <name evidence="3" type="ORF">GCM10011581_01560</name>
</gene>
<dbReference type="Proteomes" id="UP000597989">
    <property type="component" value="Unassembled WGS sequence"/>
</dbReference>
<evidence type="ECO:0000256" key="1">
    <source>
        <dbReference type="SAM" id="MobiDB-lite"/>
    </source>
</evidence>
<evidence type="ECO:0000313" key="2">
    <source>
        <dbReference type="EMBL" id="GAA0511399.1"/>
    </source>
</evidence>
<evidence type="ECO:0000313" key="4">
    <source>
        <dbReference type="Proteomes" id="UP000597989"/>
    </source>
</evidence>